<name>A0ACA9K1R5_9GLOM</name>
<proteinExistence type="predicted"/>
<dbReference type="EMBL" id="CAJVPW010000221">
    <property type="protein sequence ID" value="CAG8447014.1"/>
    <property type="molecule type" value="Genomic_DNA"/>
</dbReference>
<comment type="caution">
    <text evidence="1">The sequence shown here is derived from an EMBL/GenBank/DDBJ whole genome shotgun (WGS) entry which is preliminary data.</text>
</comment>
<sequence length="247" mass="28824">MSATSEPELIELINSIMVFDNCEHIEDSYINLKSVEINDFSDNESESTSNMNIVDDNVINKLHMPKTPDTNKEIPKDITFDLWNEVEALFLDYVQNRTFCCEFYGTYKPKKSLAAVQNRTQHNTRTKKQNCPWHYNLLLCQTGFQIQIMFLVNRHNHVLVPETQKFGLKYRSLNKEALKEIEIMSKHRNLLIISQKKLLKVRFPDLNIQDNDLANAISKIKRTNNLNKENNTSTLLTSLMEKKINDL</sequence>
<organism evidence="1 2">
    <name type="scientific">Cetraspora pellucida</name>
    <dbReference type="NCBI Taxonomy" id="1433469"/>
    <lineage>
        <taxon>Eukaryota</taxon>
        <taxon>Fungi</taxon>
        <taxon>Fungi incertae sedis</taxon>
        <taxon>Mucoromycota</taxon>
        <taxon>Glomeromycotina</taxon>
        <taxon>Glomeromycetes</taxon>
        <taxon>Diversisporales</taxon>
        <taxon>Gigasporaceae</taxon>
        <taxon>Cetraspora</taxon>
    </lineage>
</organism>
<keyword evidence="2" id="KW-1185">Reference proteome</keyword>
<evidence type="ECO:0000313" key="1">
    <source>
        <dbReference type="EMBL" id="CAG8447014.1"/>
    </source>
</evidence>
<gene>
    <name evidence="1" type="ORF">SPELUC_LOCUS569</name>
</gene>
<evidence type="ECO:0000313" key="2">
    <source>
        <dbReference type="Proteomes" id="UP000789366"/>
    </source>
</evidence>
<dbReference type="Proteomes" id="UP000789366">
    <property type="component" value="Unassembled WGS sequence"/>
</dbReference>
<protein>
    <submittedName>
        <fullName evidence="1">11636_t:CDS:1</fullName>
    </submittedName>
</protein>
<accession>A0ACA9K1R5</accession>
<reference evidence="1" key="1">
    <citation type="submission" date="2021-06" db="EMBL/GenBank/DDBJ databases">
        <authorList>
            <person name="Kallberg Y."/>
            <person name="Tangrot J."/>
            <person name="Rosling A."/>
        </authorList>
    </citation>
    <scope>NUCLEOTIDE SEQUENCE</scope>
    <source>
        <strain evidence="1">28 12/20/2015</strain>
    </source>
</reference>